<organism evidence="1">
    <name type="scientific">Anguilla anguilla</name>
    <name type="common">European freshwater eel</name>
    <name type="synonym">Muraena anguilla</name>
    <dbReference type="NCBI Taxonomy" id="7936"/>
    <lineage>
        <taxon>Eukaryota</taxon>
        <taxon>Metazoa</taxon>
        <taxon>Chordata</taxon>
        <taxon>Craniata</taxon>
        <taxon>Vertebrata</taxon>
        <taxon>Euteleostomi</taxon>
        <taxon>Actinopterygii</taxon>
        <taxon>Neopterygii</taxon>
        <taxon>Teleostei</taxon>
        <taxon>Anguilliformes</taxon>
        <taxon>Anguillidae</taxon>
        <taxon>Anguilla</taxon>
    </lineage>
</organism>
<reference evidence="1" key="1">
    <citation type="submission" date="2014-11" db="EMBL/GenBank/DDBJ databases">
        <authorList>
            <person name="Amaro Gonzalez C."/>
        </authorList>
    </citation>
    <scope>NUCLEOTIDE SEQUENCE</scope>
</reference>
<name>A0A0E9RAT1_ANGAN</name>
<dbReference type="EMBL" id="GBXM01082358">
    <property type="protein sequence ID" value="JAH26219.1"/>
    <property type="molecule type" value="Transcribed_RNA"/>
</dbReference>
<accession>A0A0E9RAT1</accession>
<protein>
    <submittedName>
        <fullName evidence="1">Uncharacterized protein</fullName>
    </submittedName>
</protein>
<evidence type="ECO:0000313" key="1">
    <source>
        <dbReference type="EMBL" id="JAH26219.1"/>
    </source>
</evidence>
<reference evidence="1" key="2">
    <citation type="journal article" date="2015" name="Fish Shellfish Immunol.">
        <title>Early steps in the European eel (Anguilla anguilla)-Vibrio vulnificus interaction in the gills: Role of the RtxA13 toxin.</title>
        <authorList>
            <person name="Callol A."/>
            <person name="Pajuelo D."/>
            <person name="Ebbesson L."/>
            <person name="Teles M."/>
            <person name="MacKenzie S."/>
            <person name="Amaro C."/>
        </authorList>
    </citation>
    <scope>NUCLEOTIDE SEQUENCE</scope>
</reference>
<dbReference type="AlphaFoldDB" id="A0A0E9RAT1"/>
<sequence length="39" mass="4185">MRGVTLSLTQSVSQSQTFAFVGLAPLLRSSQKCLLLTTT</sequence>
<proteinExistence type="predicted"/>